<dbReference type="PANTHER" id="PTHR44757">
    <property type="entry name" value="DIGUANYLATE CYCLASE DGCP"/>
    <property type="match status" value="1"/>
</dbReference>
<dbReference type="GO" id="GO:0071111">
    <property type="term" value="F:cyclic-guanylate-specific phosphodiesterase activity"/>
    <property type="evidence" value="ECO:0007669"/>
    <property type="project" value="UniProtKB-EC"/>
</dbReference>
<dbReference type="HOGENOM" id="CLU_000445_70_50_7"/>
<dbReference type="GO" id="GO:0071732">
    <property type="term" value="P:cellular response to nitric oxide"/>
    <property type="evidence" value="ECO:0007669"/>
    <property type="project" value="UniProtKB-ARBA"/>
</dbReference>
<dbReference type="InterPro" id="IPR035919">
    <property type="entry name" value="EAL_sf"/>
</dbReference>
<dbReference type="InterPro" id="IPR052155">
    <property type="entry name" value="Biofilm_reg_signaling"/>
</dbReference>
<dbReference type="eggNOG" id="COG3829">
    <property type="taxonomic scope" value="Bacteria"/>
</dbReference>
<dbReference type="Gene3D" id="3.30.450.20">
    <property type="entry name" value="PAS domain"/>
    <property type="match status" value="1"/>
</dbReference>
<evidence type="ECO:0000313" key="6">
    <source>
        <dbReference type="Proteomes" id="UP000007803"/>
    </source>
</evidence>
<dbReference type="InterPro" id="IPR001633">
    <property type="entry name" value="EAL_dom"/>
</dbReference>
<evidence type="ECO:0000256" key="1">
    <source>
        <dbReference type="ARBA" id="ARBA00051114"/>
    </source>
</evidence>
<dbReference type="EMBL" id="CP002205">
    <property type="protein sequence ID" value="ADN09058.1"/>
    <property type="molecule type" value="Genomic_DNA"/>
</dbReference>
<dbReference type="InterPro" id="IPR035965">
    <property type="entry name" value="PAS-like_dom_sf"/>
</dbReference>
<dbReference type="InterPro" id="IPR013656">
    <property type="entry name" value="PAS_4"/>
</dbReference>
<keyword evidence="6" id="KW-1185">Reference proteome</keyword>
<dbReference type="Gene3D" id="3.30.70.270">
    <property type="match status" value="1"/>
</dbReference>
<dbReference type="Pfam" id="PF08448">
    <property type="entry name" value="PAS_4"/>
    <property type="match status" value="1"/>
</dbReference>
<dbReference type="CDD" id="cd01949">
    <property type="entry name" value="GGDEF"/>
    <property type="match status" value="1"/>
</dbReference>
<dbReference type="InterPro" id="IPR000160">
    <property type="entry name" value="GGDEF_dom"/>
</dbReference>
<dbReference type="STRING" id="563040.Saut_1009"/>
<dbReference type="NCBIfam" id="TIGR00254">
    <property type="entry name" value="GGDEF"/>
    <property type="match status" value="1"/>
</dbReference>
<dbReference type="eggNOG" id="COG5001">
    <property type="taxonomic scope" value="Bacteria"/>
</dbReference>
<dbReference type="SUPFAM" id="SSF55785">
    <property type="entry name" value="PYP-like sensor domain (PAS domain)"/>
    <property type="match status" value="1"/>
</dbReference>
<dbReference type="InterPro" id="IPR043128">
    <property type="entry name" value="Rev_trsase/Diguanyl_cyclase"/>
</dbReference>
<dbReference type="CDD" id="cd01948">
    <property type="entry name" value="EAL"/>
    <property type="match status" value="1"/>
</dbReference>
<dbReference type="FunFam" id="3.30.70.270:FF:000001">
    <property type="entry name" value="Diguanylate cyclase domain protein"/>
    <property type="match status" value="1"/>
</dbReference>
<evidence type="ECO:0000313" key="5">
    <source>
        <dbReference type="EMBL" id="ADN09058.1"/>
    </source>
</evidence>
<organism evidence="5 6">
    <name type="scientific">Sulfurimonas autotrophica (strain ATCC BAA-671 / DSM 16294 / JCM 11897 / OK10)</name>
    <dbReference type="NCBI Taxonomy" id="563040"/>
    <lineage>
        <taxon>Bacteria</taxon>
        <taxon>Pseudomonadati</taxon>
        <taxon>Campylobacterota</taxon>
        <taxon>Epsilonproteobacteria</taxon>
        <taxon>Campylobacterales</taxon>
        <taxon>Sulfurimonadaceae</taxon>
        <taxon>Sulfurimonas</taxon>
    </lineage>
</organism>
<dbReference type="Pfam" id="PF00563">
    <property type="entry name" value="EAL"/>
    <property type="match status" value="1"/>
</dbReference>
<feature type="domain" description="GGDEF" evidence="4">
    <location>
        <begin position="196"/>
        <end position="329"/>
    </location>
</feature>
<protein>
    <submittedName>
        <fullName evidence="5">Diguanylate cyclase/phosphodiesterase with PAS/PAC sensor(S)</fullName>
    </submittedName>
</protein>
<dbReference type="SUPFAM" id="SSF55073">
    <property type="entry name" value="Nucleotide cyclase"/>
    <property type="match status" value="1"/>
</dbReference>
<reference evidence="6" key="1">
    <citation type="journal article" date="2010" name="Stand. Genomic Sci.">
        <title>Complete genome sequence of Sulfurimonas autotrophica type strain (OK10).</title>
        <authorList>
            <person name="Sikorski J."/>
            <person name="Munk C."/>
            <person name="Lapidus A."/>
            <person name="Djao O."/>
            <person name="Lucas S."/>
            <person name="Glavina Del Rio T."/>
            <person name="Nolan M."/>
            <person name="Tice H."/>
            <person name="Han C."/>
            <person name="Cheng J."/>
            <person name="Tapia R."/>
            <person name="Goodwin L."/>
            <person name="Pitluck S."/>
            <person name="Liolios K."/>
            <person name="Ivanova N."/>
            <person name="Mavromatis K."/>
            <person name="Mikhailova N."/>
            <person name="Pati A."/>
            <person name="Sims D."/>
            <person name="Meincke L."/>
            <person name="Brettin T."/>
            <person name="Detter J."/>
            <person name="Chen A."/>
            <person name="Palaniappan K."/>
            <person name="Land M."/>
            <person name="Hauser L."/>
            <person name="Chang Y."/>
            <person name="Jeffries C."/>
            <person name="Rohde M."/>
            <person name="Lang E."/>
            <person name="Spring S."/>
            <person name="Goker M."/>
            <person name="Woyke T."/>
            <person name="Bristow J."/>
            <person name="Eisen J."/>
            <person name="Markowitz V."/>
            <person name="Hugenholtz P."/>
            <person name="Kyrpides N."/>
            <person name="Klenk H."/>
        </authorList>
    </citation>
    <scope>NUCLEOTIDE SEQUENCE [LARGE SCALE GENOMIC DNA]</scope>
    <source>
        <strain evidence="6">ATCC BAA-671 / DSM 16294 / JCM 11897 / OK10</strain>
    </source>
</reference>
<dbReference type="OrthoDB" id="5372181at2"/>
<evidence type="ECO:0000259" key="4">
    <source>
        <dbReference type="PROSITE" id="PS50887"/>
    </source>
</evidence>
<dbReference type="KEGG" id="sua:Saut_1009"/>
<gene>
    <name evidence="5" type="ordered locus">Saut_1009</name>
</gene>
<dbReference type="Gene3D" id="3.20.20.450">
    <property type="entry name" value="EAL domain"/>
    <property type="match status" value="1"/>
</dbReference>
<dbReference type="PANTHER" id="PTHR44757:SF2">
    <property type="entry name" value="BIOFILM ARCHITECTURE MAINTENANCE PROTEIN MBAA"/>
    <property type="match status" value="1"/>
</dbReference>
<name>E0US35_SULAO</name>
<dbReference type="InterPro" id="IPR029787">
    <property type="entry name" value="Nucleotide_cyclase"/>
</dbReference>
<dbReference type="SMART" id="SM00267">
    <property type="entry name" value="GGDEF"/>
    <property type="match status" value="1"/>
</dbReference>
<feature type="domain" description="PAC" evidence="2">
    <location>
        <begin position="97"/>
        <end position="150"/>
    </location>
</feature>
<proteinExistence type="predicted"/>
<accession>E0US35</accession>
<dbReference type="PROSITE" id="PS50113">
    <property type="entry name" value="PAC"/>
    <property type="match status" value="1"/>
</dbReference>
<dbReference type="Proteomes" id="UP000007803">
    <property type="component" value="Chromosome"/>
</dbReference>
<dbReference type="PROSITE" id="PS50887">
    <property type="entry name" value="GGDEF"/>
    <property type="match status" value="1"/>
</dbReference>
<dbReference type="Pfam" id="PF00990">
    <property type="entry name" value="GGDEF"/>
    <property type="match status" value="1"/>
</dbReference>
<dbReference type="InterPro" id="IPR000700">
    <property type="entry name" value="PAS-assoc_C"/>
</dbReference>
<dbReference type="RefSeq" id="WP_013326814.1">
    <property type="nucleotide sequence ID" value="NC_014506.1"/>
</dbReference>
<comment type="catalytic activity">
    <reaction evidence="1">
        <text>3',3'-c-di-GMP + H2O = 5'-phosphoguanylyl(3'-&gt;5')guanosine + H(+)</text>
        <dbReference type="Rhea" id="RHEA:24902"/>
        <dbReference type="ChEBI" id="CHEBI:15377"/>
        <dbReference type="ChEBI" id="CHEBI:15378"/>
        <dbReference type="ChEBI" id="CHEBI:58754"/>
        <dbReference type="ChEBI" id="CHEBI:58805"/>
        <dbReference type="EC" id="3.1.4.52"/>
    </reaction>
    <physiologicalReaction direction="left-to-right" evidence="1">
        <dbReference type="Rhea" id="RHEA:24903"/>
    </physiologicalReaction>
</comment>
<dbReference type="SMART" id="SM00052">
    <property type="entry name" value="EAL"/>
    <property type="match status" value="1"/>
</dbReference>
<evidence type="ECO:0000259" key="2">
    <source>
        <dbReference type="PROSITE" id="PS50113"/>
    </source>
</evidence>
<dbReference type="FunFam" id="3.20.20.450:FF:000001">
    <property type="entry name" value="Cyclic di-GMP phosphodiesterase yahA"/>
    <property type="match status" value="1"/>
</dbReference>
<dbReference type="SUPFAM" id="SSF141868">
    <property type="entry name" value="EAL domain-like"/>
    <property type="match status" value="1"/>
</dbReference>
<evidence type="ECO:0000259" key="3">
    <source>
        <dbReference type="PROSITE" id="PS50883"/>
    </source>
</evidence>
<feature type="domain" description="EAL" evidence="3">
    <location>
        <begin position="338"/>
        <end position="592"/>
    </location>
</feature>
<sequence length="592" mass="68209">MAFELMDLKQNNSSLLNLLTQHLPDMLWVKDLEGKYIYANKAICNDLLMAKDTQEPIGKGDIFFALREREAHKEIADWHTFGELCFNSDQLVIDSNKAMKFEEYGNVKGKLMYLEVYKAPFYDKDGNIIGTVGAGRDITQLKKIQFDLENSLEELDTKRDQLEFQANHDALTGLPNRVLFMDRLTQAIKLAKREKQHVAVLFLDIDDFKKINDSLGHHVGDEILIEVTQRMLLKMRKSDTLARLGGDEFCIIINNIKDIDDVSKIIENGMEVFRDPFITQEHTLYISISVGVSLYPNDGKDAIALLKNSDAAMYKAKQNTRDRYSFYDEEMTKKAYERIFLETEMRKAFEKDEFVVYFQPQVHAKTKILTGMEALVRWQHPDMGFIYPDRFIPLAESTGMIIKLDRIVMKKAISQFSRWKKSGLEPKKVSINLTMTQLAEGDFYKFIKELLEYENVSASEVEFEITEREIMGNPDASIKALEKLNELGISVAIDDFGTGYSSLTYLKRLPINKLKIDKSFIDNIPKDLSDSAIVKTIINLCENLELQVIAEGVEEENQNDFLFENNCEDIQGFLFSHPINVKDMEEFIKKHT</sequence>
<dbReference type="AlphaFoldDB" id="E0US35"/>
<dbReference type="PROSITE" id="PS50883">
    <property type="entry name" value="EAL"/>
    <property type="match status" value="1"/>
</dbReference>